<keyword evidence="1" id="KW-0175">Coiled coil</keyword>
<keyword evidence="3" id="KW-0812">Transmembrane</keyword>
<keyword evidence="3" id="KW-0472">Membrane</keyword>
<sequence>MTFGDDGAPSPTITLRALGIFLVCLVAFAVLAPTLRFAVAQQEQLRALNTRVSDATARNAELEKQLALWQDEQYVQAQARDRLGYVMPGETPYVVVDPERVTGGQSKADAEAEHREEARVAATPWYLHMWDSVQVAGESVTGEDADPSGLVAPEPTPSP</sequence>
<feature type="region of interest" description="Disordered" evidence="2">
    <location>
        <begin position="137"/>
        <end position="159"/>
    </location>
</feature>
<evidence type="ECO:0000313" key="5">
    <source>
        <dbReference type="Proteomes" id="UP000429644"/>
    </source>
</evidence>
<keyword evidence="3" id="KW-1133">Transmembrane helix</keyword>
<dbReference type="InterPro" id="IPR007060">
    <property type="entry name" value="FtsL/DivIC"/>
</dbReference>
<protein>
    <submittedName>
        <fullName evidence="4">Septum formation initiator family protein</fullName>
    </submittedName>
</protein>
<dbReference type="Proteomes" id="UP000429644">
    <property type="component" value="Unassembled WGS sequence"/>
</dbReference>
<gene>
    <name evidence="4" type="ORF">GB882_05410</name>
</gene>
<dbReference type="EMBL" id="WHPD01001190">
    <property type="protein sequence ID" value="MPV88098.1"/>
    <property type="molecule type" value="Genomic_DNA"/>
</dbReference>
<organism evidence="4 5">
    <name type="scientific">Georgenia ruanii</name>
    <dbReference type="NCBI Taxonomy" id="348442"/>
    <lineage>
        <taxon>Bacteria</taxon>
        <taxon>Bacillati</taxon>
        <taxon>Actinomycetota</taxon>
        <taxon>Actinomycetes</taxon>
        <taxon>Micrococcales</taxon>
        <taxon>Bogoriellaceae</taxon>
        <taxon>Georgenia</taxon>
    </lineage>
</organism>
<proteinExistence type="predicted"/>
<feature type="coiled-coil region" evidence="1">
    <location>
        <begin position="38"/>
        <end position="72"/>
    </location>
</feature>
<evidence type="ECO:0000313" key="4">
    <source>
        <dbReference type="EMBL" id="MPV88098.1"/>
    </source>
</evidence>
<name>A0A7J9UU15_9MICO</name>
<dbReference type="Pfam" id="PF04977">
    <property type="entry name" value="DivIC"/>
    <property type="match status" value="1"/>
</dbReference>
<evidence type="ECO:0000256" key="2">
    <source>
        <dbReference type="SAM" id="MobiDB-lite"/>
    </source>
</evidence>
<comment type="caution">
    <text evidence="4">The sequence shown here is derived from an EMBL/GenBank/DDBJ whole genome shotgun (WGS) entry which is preliminary data.</text>
</comment>
<evidence type="ECO:0000256" key="1">
    <source>
        <dbReference type="SAM" id="Coils"/>
    </source>
</evidence>
<reference evidence="4 5" key="1">
    <citation type="submission" date="2019-10" db="EMBL/GenBank/DDBJ databases">
        <title>Georgenia wutianyii sp. nov. and Georgenia yuyongxinii sp. nov. isolated from plateau pika (Ochotona curzoniae) in the Qinghai-Tibet plateau of China.</title>
        <authorList>
            <person name="Tian Z."/>
        </authorList>
    </citation>
    <scope>NUCLEOTIDE SEQUENCE [LARGE SCALE GENOMIC DNA]</scope>
    <source>
        <strain evidence="4 5">JCM 15130</strain>
    </source>
</reference>
<feature type="transmembrane region" description="Helical" evidence="3">
    <location>
        <begin position="20"/>
        <end position="39"/>
    </location>
</feature>
<evidence type="ECO:0000256" key="3">
    <source>
        <dbReference type="SAM" id="Phobius"/>
    </source>
</evidence>
<keyword evidence="5" id="KW-1185">Reference proteome</keyword>
<dbReference type="OrthoDB" id="5187715at2"/>
<dbReference type="AlphaFoldDB" id="A0A7J9UU15"/>
<accession>A0A7J9UU15</accession>